<organism evidence="4 5">
    <name type="scientific">Methylosinus sporium</name>
    <dbReference type="NCBI Taxonomy" id="428"/>
    <lineage>
        <taxon>Bacteria</taxon>
        <taxon>Pseudomonadati</taxon>
        <taxon>Pseudomonadota</taxon>
        <taxon>Alphaproteobacteria</taxon>
        <taxon>Hyphomicrobiales</taxon>
        <taxon>Methylocystaceae</taxon>
        <taxon>Methylosinus</taxon>
    </lineage>
</organism>
<reference evidence="4 5" key="1">
    <citation type="submission" date="2019-07" db="EMBL/GenBank/DDBJ databases">
        <title>Ln-dependent methylotrophs.</title>
        <authorList>
            <person name="Tani A."/>
        </authorList>
    </citation>
    <scope>NUCLEOTIDE SEQUENCE [LARGE SCALE GENOMIC DNA]</scope>
    <source>
        <strain evidence="4 5">SM89A</strain>
    </source>
</reference>
<sequence>MAPAGQGPTPGCRGHVSRVIQSGRSTFFCRDCQK</sequence>
<proteinExistence type="predicted"/>
<comment type="caution">
    <text evidence="4">The sequence shown here is derived from an EMBL/GenBank/DDBJ whole genome shotgun (WGS) entry which is preliminary data.</text>
</comment>
<dbReference type="InterPro" id="IPR010663">
    <property type="entry name" value="Znf_FPG/IleRS"/>
</dbReference>
<dbReference type="SUPFAM" id="SSF57716">
    <property type="entry name" value="Glucocorticoid receptor-like (DNA-binding domain)"/>
    <property type="match status" value="1"/>
</dbReference>
<accession>A0A549T0S2</accession>
<evidence type="ECO:0000313" key="5">
    <source>
        <dbReference type="Proteomes" id="UP000316781"/>
    </source>
</evidence>
<name>A0A549T0S2_METSR</name>
<protein>
    <recommendedName>
        <fullName evidence="3">Zinc finger FPG/IleRS-type domain-containing protein</fullName>
    </recommendedName>
</protein>
<feature type="domain" description="Zinc finger FPG/IleRS-type" evidence="3">
    <location>
        <begin position="12"/>
        <end position="34"/>
    </location>
</feature>
<dbReference type="Proteomes" id="UP000316781">
    <property type="component" value="Unassembled WGS sequence"/>
</dbReference>
<evidence type="ECO:0000313" key="4">
    <source>
        <dbReference type="EMBL" id="TRL35460.1"/>
    </source>
</evidence>
<dbReference type="AlphaFoldDB" id="A0A549T0S2"/>
<dbReference type="EMBL" id="VJMF01000030">
    <property type="protein sequence ID" value="TRL35460.1"/>
    <property type="molecule type" value="Genomic_DNA"/>
</dbReference>
<keyword evidence="1" id="KW-0479">Metal-binding</keyword>
<dbReference type="GO" id="GO:0046872">
    <property type="term" value="F:metal ion binding"/>
    <property type="evidence" value="ECO:0007669"/>
    <property type="project" value="UniProtKB-KW"/>
</dbReference>
<gene>
    <name evidence="4" type="ORF">FM996_07475</name>
</gene>
<evidence type="ECO:0000256" key="2">
    <source>
        <dbReference type="ARBA" id="ARBA00022833"/>
    </source>
</evidence>
<dbReference type="Pfam" id="PF06827">
    <property type="entry name" value="zf-FPG_IleRS"/>
    <property type="match status" value="1"/>
</dbReference>
<dbReference type="Gene3D" id="1.10.8.50">
    <property type="match status" value="1"/>
</dbReference>
<keyword evidence="2" id="KW-0862">Zinc</keyword>
<evidence type="ECO:0000256" key="1">
    <source>
        <dbReference type="ARBA" id="ARBA00022723"/>
    </source>
</evidence>
<evidence type="ECO:0000259" key="3">
    <source>
        <dbReference type="Pfam" id="PF06827"/>
    </source>
</evidence>